<keyword evidence="3 5" id="KW-1133">Transmembrane helix</keyword>
<feature type="domain" description="Amino acid permease/ SLC12A" evidence="6">
    <location>
        <begin position="1"/>
        <end position="134"/>
    </location>
</feature>
<comment type="subcellular location">
    <subcellularLocation>
        <location evidence="1">Membrane</location>
        <topology evidence="1">Multi-pass membrane protein</topology>
    </subcellularLocation>
</comment>
<dbReference type="Ensembl" id="ENSGACT00000025104.1">
    <property type="protein sequence ID" value="ENSGACP00000025055.1"/>
    <property type="gene ID" value="ENSGACG00000018949.1"/>
</dbReference>
<dbReference type="InterPro" id="IPR004841">
    <property type="entry name" value="AA-permease/SLC12A_dom"/>
</dbReference>
<feature type="transmembrane region" description="Helical" evidence="5">
    <location>
        <begin position="94"/>
        <end position="115"/>
    </location>
</feature>
<dbReference type="PANTHER" id="PTHR11827">
    <property type="entry name" value="SOLUTE CARRIER FAMILY 12, CATION COTRANSPORTERS"/>
    <property type="match status" value="1"/>
</dbReference>
<feature type="transmembrane region" description="Helical" evidence="5">
    <location>
        <begin position="7"/>
        <end position="24"/>
    </location>
</feature>
<protein>
    <recommendedName>
        <fullName evidence="6">Amino acid permease/ SLC12A domain-containing protein</fullName>
    </recommendedName>
</protein>
<reference evidence="7" key="1">
    <citation type="submission" date="2006-01" db="EMBL/GenBank/DDBJ databases">
        <authorList>
            <person name="Lindblad-Toh K."/>
            <person name="Mauceli E."/>
            <person name="Grabherr M."/>
            <person name="Chang J.L."/>
            <person name="Lander E.S."/>
        </authorList>
    </citation>
    <scope>NUCLEOTIDE SEQUENCE [LARGE SCALE GENOMIC DNA]</scope>
</reference>
<dbReference type="GO" id="GO:0055064">
    <property type="term" value="P:chloride ion homeostasis"/>
    <property type="evidence" value="ECO:0007669"/>
    <property type="project" value="TreeGrafter"/>
</dbReference>
<organism evidence="7">
    <name type="scientific">Gasterosteus aculeatus</name>
    <name type="common">Three-spined stickleback</name>
    <dbReference type="NCBI Taxonomy" id="69293"/>
    <lineage>
        <taxon>Eukaryota</taxon>
        <taxon>Metazoa</taxon>
        <taxon>Chordata</taxon>
        <taxon>Craniata</taxon>
        <taxon>Vertebrata</taxon>
        <taxon>Euteleostomi</taxon>
        <taxon>Actinopterygii</taxon>
        <taxon>Neopterygii</taxon>
        <taxon>Teleostei</taxon>
        <taxon>Neoteleostei</taxon>
        <taxon>Acanthomorphata</taxon>
        <taxon>Eupercaria</taxon>
        <taxon>Perciformes</taxon>
        <taxon>Cottioidei</taxon>
        <taxon>Gasterosteales</taxon>
        <taxon>Gasterosteidae</taxon>
        <taxon>Gasterosteus</taxon>
    </lineage>
</organism>
<keyword evidence="4 5" id="KW-0472">Membrane</keyword>
<evidence type="ECO:0000256" key="2">
    <source>
        <dbReference type="ARBA" id="ARBA00022692"/>
    </source>
</evidence>
<evidence type="ECO:0000313" key="7">
    <source>
        <dbReference type="Ensembl" id="ENSGACP00000025055.1"/>
    </source>
</evidence>
<dbReference type="Gene3D" id="1.20.1740.10">
    <property type="entry name" value="Amino acid/polyamine transporter I"/>
    <property type="match status" value="1"/>
</dbReference>
<dbReference type="GO" id="GO:1990573">
    <property type="term" value="P:potassium ion import across plasma membrane"/>
    <property type="evidence" value="ECO:0007669"/>
    <property type="project" value="TreeGrafter"/>
</dbReference>
<evidence type="ECO:0000256" key="1">
    <source>
        <dbReference type="ARBA" id="ARBA00004141"/>
    </source>
</evidence>
<sequence length="173" mass="18624">MEWESKAQYLFFVALMLSFANYLVGTVIPPTVEKQAQGIFGYSADIFVANLTPDWRGTNFFQLFAIFFPACTGILSGVNICGDLKDPATAIPKGTLMAIFWTTLSYIVIPVTAGACMLRDASGNISDMMTGNNTGGCVGLGCAHGWNFTSCTQLQNCKYGLSPSAKVSFNPKL</sequence>
<dbReference type="Bgee" id="ENSGACG00000018949">
    <property type="expression patterns" value="Expressed in pharyngeal gill and 1 other cell type or tissue"/>
</dbReference>
<dbReference type="GO" id="GO:0006884">
    <property type="term" value="P:cell volume homeostasis"/>
    <property type="evidence" value="ECO:0007669"/>
    <property type="project" value="TreeGrafter"/>
</dbReference>
<dbReference type="GO" id="GO:0055075">
    <property type="term" value="P:potassium ion homeostasis"/>
    <property type="evidence" value="ECO:0007669"/>
    <property type="project" value="TreeGrafter"/>
</dbReference>
<dbReference type="GO" id="GO:0055078">
    <property type="term" value="P:sodium ion homeostasis"/>
    <property type="evidence" value="ECO:0007669"/>
    <property type="project" value="TreeGrafter"/>
</dbReference>
<feature type="transmembrane region" description="Helical" evidence="5">
    <location>
        <begin position="60"/>
        <end position="82"/>
    </location>
</feature>
<proteinExistence type="predicted"/>
<evidence type="ECO:0000256" key="3">
    <source>
        <dbReference type="ARBA" id="ARBA00022989"/>
    </source>
</evidence>
<dbReference type="AlphaFoldDB" id="G3Q599"/>
<reference evidence="7" key="2">
    <citation type="submission" date="2024-04" db="UniProtKB">
        <authorList>
            <consortium name="Ensembl"/>
        </authorList>
    </citation>
    <scope>IDENTIFICATION</scope>
</reference>
<evidence type="ECO:0000256" key="4">
    <source>
        <dbReference type="ARBA" id="ARBA00023136"/>
    </source>
</evidence>
<dbReference type="PANTHER" id="PTHR11827:SF97">
    <property type="entry name" value="SLC12A10.3 SOLUTE CARRIER FAMILY 12 (SODIUM_POTASSIUM_CHLORIDE TRANSPORTERS), MEMBER 10, TANDEM DUPLICATE 3 ISOFORM X1-RELATED"/>
    <property type="match status" value="1"/>
</dbReference>
<dbReference type="GO" id="GO:0016324">
    <property type="term" value="C:apical plasma membrane"/>
    <property type="evidence" value="ECO:0007669"/>
    <property type="project" value="TreeGrafter"/>
</dbReference>
<name>G3Q599_GASAC</name>
<accession>G3Q599</accession>
<dbReference type="Pfam" id="PF00324">
    <property type="entry name" value="AA_permease"/>
    <property type="match status" value="1"/>
</dbReference>
<dbReference type="GO" id="GO:0008511">
    <property type="term" value="F:sodium:potassium:chloride symporter activity"/>
    <property type="evidence" value="ECO:0007669"/>
    <property type="project" value="TreeGrafter"/>
</dbReference>
<evidence type="ECO:0000256" key="5">
    <source>
        <dbReference type="SAM" id="Phobius"/>
    </source>
</evidence>
<evidence type="ECO:0000259" key="6">
    <source>
        <dbReference type="Pfam" id="PF00324"/>
    </source>
</evidence>
<keyword evidence="2 5" id="KW-0812">Transmembrane</keyword>
<dbReference type="InterPro" id="IPR004842">
    <property type="entry name" value="SLC12A_fam"/>
</dbReference>